<keyword evidence="2" id="KW-0560">Oxidoreductase</keyword>
<evidence type="ECO:0000313" key="4">
    <source>
        <dbReference type="Proteomes" id="UP001595685"/>
    </source>
</evidence>
<keyword evidence="2" id="KW-0349">Heme</keyword>
<comment type="similarity">
    <text evidence="1 2">Belongs to the cytochrome P450 family.</text>
</comment>
<keyword evidence="4" id="KW-1185">Reference proteome</keyword>
<evidence type="ECO:0000313" key="3">
    <source>
        <dbReference type="EMBL" id="MFC3689536.1"/>
    </source>
</evidence>
<dbReference type="PANTHER" id="PTHR46696">
    <property type="entry name" value="P450, PUTATIVE (EUROFUNG)-RELATED"/>
    <property type="match status" value="1"/>
</dbReference>
<dbReference type="Proteomes" id="UP001595685">
    <property type="component" value="Unassembled WGS sequence"/>
</dbReference>
<name>A0ABV7WLT2_9MICO</name>
<evidence type="ECO:0000256" key="2">
    <source>
        <dbReference type="RuleBase" id="RU000461"/>
    </source>
</evidence>
<evidence type="ECO:0000256" key="1">
    <source>
        <dbReference type="ARBA" id="ARBA00010617"/>
    </source>
</evidence>
<dbReference type="RefSeq" id="WP_340291698.1">
    <property type="nucleotide sequence ID" value="NZ_JBBEOI010000047.1"/>
</dbReference>
<reference evidence="4" key="1">
    <citation type="journal article" date="2019" name="Int. J. Syst. Evol. Microbiol.">
        <title>The Global Catalogue of Microorganisms (GCM) 10K type strain sequencing project: providing services to taxonomists for standard genome sequencing and annotation.</title>
        <authorList>
            <consortium name="The Broad Institute Genomics Platform"/>
            <consortium name="The Broad Institute Genome Sequencing Center for Infectious Disease"/>
            <person name="Wu L."/>
            <person name="Ma J."/>
        </authorList>
    </citation>
    <scope>NUCLEOTIDE SEQUENCE [LARGE SCALE GENOMIC DNA]</scope>
    <source>
        <strain evidence="4">NCAIM B.02333</strain>
    </source>
</reference>
<dbReference type="PANTHER" id="PTHR46696:SF4">
    <property type="entry name" value="BIOTIN BIOSYNTHESIS CYTOCHROME P450"/>
    <property type="match status" value="1"/>
</dbReference>
<keyword evidence="2" id="KW-0503">Monooxygenase</keyword>
<comment type="caution">
    <text evidence="3">The sequence shown here is derived from an EMBL/GenBank/DDBJ whole genome shotgun (WGS) entry which is preliminary data.</text>
</comment>
<dbReference type="EMBL" id="JBHRWW010000010">
    <property type="protein sequence ID" value="MFC3689536.1"/>
    <property type="molecule type" value="Genomic_DNA"/>
</dbReference>
<keyword evidence="2" id="KW-0408">Iron</keyword>
<gene>
    <name evidence="3" type="ORF">ACFOLH_14385</name>
</gene>
<protein>
    <submittedName>
        <fullName evidence="3">Cytochrome P450</fullName>
    </submittedName>
</protein>
<dbReference type="InterPro" id="IPR017972">
    <property type="entry name" value="Cyt_P450_CS"/>
</dbReference>
<dbReference type="SUPFAM" id="SSF48264">
    <property type="entry name" value="Cytochrome P450"/>
    <property type="match status" value="1"/>
</dbReference>
<dbReference type="InterPro" id="IPR002397">
    <property type="entry name" value="Cyt_P450_B"/>
</dbReference>
<keyword evidence="2" id="KW-0479">Metal-binding</keyword>
<dbReference type="CDD" id="cd20625">
    <property type="entry name" value="CYP164-like"/>
    <property type="match status" value="1"/>
</dbReference>
<organism evidence="3 4">
    <name type="scientific">Aquipuribacter hungaricus</name>
    <dbReference type="NCBI Taxonomy" id="545624"/>
    <lineage>
        <taxon>Bacteria</taxon>
        <taxon>Bacillati</taxon>
        <taxon>Actinomycetota</taxon>
        <taxon>Actinomycetes</taxon>
        <taxon>Micrococcales</taxon>
        <taxon>Intrasporangiaceae</taxon>
        <taxon>Aquipuribacter</taxon>
    </lineage>
</organism>
<sequence length="442" mass="46141">MTSLPGSPAATSAAVDVRPRWHYVARAAQQRVLVRALARTGDPVARWAEARPGDDHVATMERVRARGRLVPSRVGVLAVTAHADCAAVLGDPRFGVRRADGSSPRAAPLDDAAFAPLDWSLLDLDPPDHSRLRRLVAPAFRPSLMRPFRARVEVLCDGLADRLAARLDAEGTADLMALFAAPLPIGVVSELLGVPDADAEQFDRIGATVGRALDGVVSGAQAREVSAAAHELATLFARLLEVRRAEPADDVLSALAAAVDDDRAGAREAVSLAALLLVAGFETALNLIGNSVASVLAVPGAWQALAGADDDVLADAVVQESLRAEPPVQATMRVSHEPVDLGGGAVVPAGRPVLVMVAAANRDPAVFADPHRFDPGRTDGAAHLAFSGGVHYCVGAPLARLEGAVALRTLARRLPGLALAGGVVRRDGVTIRGYARLPVRLR</sequence>
<dbReference type="InterPro" id="IPR001128">
    <property type="entry name" value="Cyt_P450"/>
</dbReference>
<dbReference type="PROSITE" id="PS00086">
    <property type="entry name" value="CYTOCHROME_P450"/>
    <property type="match status" value="1"/>
</dbReference>
<proteinExistence type="inferred from homology"/>
<dbReference type="Pfam" id="PF00067">
    <property type="entry name" value="p450"/>
    <property type="match status" value="1"/>
</dbReference>
<accession>A0ABV7WLT2</accession>
<dbReference type="InterPro" id="IPR036396">
    <property type="entry name" value="Cyt_P450_sf"/>
</dbReference>
<dbReference type="PRINTS" id="PR00359">
    <property type="entry name" value="BP450"/>
</dbReference>
<dbReference type="Gene3D" id="1.10.630.10">
    <property type="entry name" value="Cytochrome P450"/>
    <property type="match status" value="1"/>
</dbReference>